<keyword evidence="2" id="KW-0689">Ribosomal protein</keyword>
<evidence type="ECO:0000256" key="3">
    <source>
        <dbReference type="ARBA" id="ARBA00023274"/>
    </source>
</evidence>
<dbReference type="InterPro" id="IPR023803">
    <property type="entry name" value="Ribosomal_bS16_dom_sf"/>
</dbReference>
<reference evidence="6" key="2">
    <citation type="submission" date="2015-01" db="EMBL/GenBank/DDBJ databases">
        <title>Evolutionary Origins and Diversification of the Mycorrhizal Mutualists.</title>
        <authorList>
            <consortium name="DOE Joint Genome Institute"/>
            <consortium name="Mycorrhizal Genomics Consortium"/>
            <person name="Kohler A."/>
            <person name="Kuo A."/>
            <person name="Nagy L.G."/>
            <person name="Floudas D."/>
            <person name="Copeland A."/>
            <person name="Barry K.W."/>
            <person name="Cichocki N."/>
            <person name="Veneault-Fourrey C."/>
            <person name="LaButti K."/>
            <person name="Lindquist E.A."/>
            <person name="Lipzen A."/>
            <person name="Lundell T."/>
            <person name="Morin E."/>
            <person name="Murat C."/>
            <person name="Riley R."/>
            <person name="Ohm R."/>
            <person name="Sun H."/>
            <person name="Tunlid A."/>
            <person name="Henrissat B."/>
            <person name="Grigoriev I.V."/>
            <person name="Hibbett D.S."/>
            <person name="Martin F."/>
        </authorList>
    </citation>
    <scope>NUCLEOTIDE SEQUENCE [LARGE SCALE GENOMIC DNA]</scope>
    <source>
        <strain evidence="6">MAFF 305830</strain>
    </source>
</reference>
<dbReference type="PANTHER" id="PTHR12919">
    <property type="entry name" value="30S RIBOSOMAL PROTEIN S16"/>
    <property type="match status" value="1"/>
</dbReference>
<feature type="region of interest" description="Disordered" evidence="4">
    <location>
        <begin position="40"/>
        <end position="72"/>
    </location>
</feature>
<dbReference type="EMBL" id="KN824370">
    <property type="protein sequence ID" value="KIM21858.1"/>
    <property type="molecule type" value="Genomic_DNA"/>
</dbReference>
<keyword evidence="6" id="KW-1185">Reference proteome</keyword>
<name>A0A0C2W5X5_SERVB</name>
<accession>A0A0C2W5X5</accession>
<evidence type="ECO:0008006" key="7">
    <source>
        <dbReference type="Google" id="ProtNLM"/>
    </source>
</evidence>
<evidence type="ECO:0000256" key="1">
    <source>
        <dbReference type="ARBA" id="ARBA00006668"/>
    </source>
</evidence>
<dbReference type="Pfam" id="PF00886">
    <property type="entry name" value="Ribosomal_S16"/>
    <property type="match status" value="1"/>
</dbReference>
<dbReference type="HAMAP" id="MF_00385">
    <property type="entry name" value="Ribosomal_bS16"/>
    <property type="match status" value="1"/>
</dbReference>
<dbReference type="Proteomes" id="UP000054097">
    <property type="component" value="Unassembled WGS sequence"/>
</dbReference>
<evidence type="ECO:0000313" key="6">
    <source>
        <dbReference type="Proteomes" id="UP000054097"/>
    </source>
</evidence>
<sequence>MPVRLRLARHGTRNNPFYHIVAINQRLGRNAKPLELLGVYDPTPRVPQQKSKSKAYPDMNATSTEPDNGVATKKVEWSVERIQWWIGKGAQPSDSVMKLLTMAGIDVPFRKDWIEKHPPAGTLYHHAPRDTLASQ</sequence>
<dbReference type="GO" id="GO:0005763">
    <property type="term" value="C:mitochondrial small ribosomal subunit"/>
    <property type="evidence" value="ECO:0007669"/>
    <property type="project" value="TreeGrafter"/>
</dbReference>
<protein>
    <recommendedName>
        <fullName evidence="7">Ribosomal protein S16</fullName>
    </recommendedName>
</protein>
<dbReference type="NCBIfam" id="TIGR00002">
    <property type="entry name" value="S16"/>
    <property type="match status" value="1"/>
</dbReference>
<dbReference type="PANTHER" id="PTHR12919:SF20">
    <property type="entry name" value="SMALL RIBOSOMAL SUBUNIT PROTEIN BS16M"/>
    <property type="match status" value="1"/>
</dbReference>
<dbReference type="GO" id="GO:0032543">
    <property type="term" value="P:mitochondrial translation"/>
    <property type="evidence" value="ECO:0007669"/>
    <property type="project" value="TreeGrafter"/>
</dbReference>
<dbReference type="SUPFAM" id="SSF54565">
    <property type="entry name" value="Ribosomal protein S16"/>
    <property type="match status" value="1"/>
</dbReference>
<gene>
    <name evidence="5" type="ORF">M408DRAFT_300351</name>
</gene>
<reference evidence="5 6" key="1">
    <citation type="submission" date="2014-04" db="EMBL/GenBank/DDBJ databases">
        <authorList>
            <consortium name="DOE Joint Genome Institute"/>
            <person name="Kuo A."/>
            <person name="Zuccaro A."/>
            <person name="Kohler A."/>
            <person name="Nagy L.G."/>
            <person name="Floudas D."/>
            <person name="Copeland A."/>
            <person name="Barry K.W."/>
            <person name="Cichocki N."/>
            <person name="Veneault-Fourrey C."/>
            <person name="LaButti K."/>
            <person name="Lindquist E.A."/>
            <person name="Lipzen A."/>
            <person name="Lundell T."/>
            <person name="Morin E."/>
            <person name="Murat C."/>
            <person name="Sun H."/>
            <person name="Tunlid A."/>
            <person name="Henrissat B."/>
            <person name="Grigoriev I.V."/>
            <person name="Hibbett D.S."/>
            <person name="Martin F."/>
            <person name="Nordberg H.P."/>
            <person name="Cantor M.N."/>
            <person name="Hua S.X."/>
        </authorList>
    </citation>
    <scope>NUCLEOTIDE SEQUENCE [LARGE SCALE GENOMIC DNA]</scope>
    <source>
        <strain evidence="5 6">MAFF 305830</strain>
    </source>
</reference>
<evidence type="ECO:0000313" key="5">
    <source>
        <dbReference type="EMBL" id="KIM21858.1"/>
    </source>
</evidence>
<dbReference type="GO" id="GO:0003735">
    <property type="term" value="F:structural constituent of ribosome"/>
    <property type="evidence" value="ECO:0007669"/>
    <property type="project" value="InterPro"/>
</dbReference>
<dbReference type="Gene3D" id="3.30.1320.10">
    <property type="match status" value="1"/>
</dbReference>
<dbReference type="HOGENOM" id="CLU_100590_2_1_1"/>
<proteinExistence type="inferred from homology"/>
<dbReference type="OrthoDB" id="407221at2759"/>
<dbReference type="STRING" id="933852.A0A0C2W5X5"/>
<dbReference type="InterPro" id="IPR000307">
    <property type="entry name" value="Ribosomal_bS16"/>
</dbReference>
<evidence type="ECO:0000256" key="4">
    <source>
        <dbReference type="SAM" id="MobiDB-lite"/>
    </source>
</evidence>
<comment type="similarity">
    <text evidence="1">Belongs to the bacterial ribosomal protein bS16 family.</text>
</comment>
<dbReference type="AlphaFoldDB" id="A0A0C2W5X5"/>
<organism evidence="5 6">
    <name type="scientific">Serendipita vermifera MAFF 305830</name>
    <dbReference type="NCBI Taxonomy" id="933852"/>
    <lineage>
        <taxon>Eukaryota</taxon>
        <taxon>Fungi</taxon>
        <taxon>Dikarya</taxon>
        <taxon>Basidiomycota</taxon>
        <taxon>Agaricomycotina</taxon>
        <taxon>Agaricomycetes</taxon>
        <taxon>Sebacinales</taxon>
        <taxon>Serendipitaceae</taxon>
        <taxon>Serendipita</taxon>
    </lineage>
</organism>
<evidence type="ECO:0000256" key="2">
    <source>
        <dbReference type="ARBA" id="ARBA00022980"/>
    </source>
</evidence>
<keyword evidence="3" id="KW-0687">Ribonucleoprotein</keyword>